<keyword evidence="4" id="KW-1133">Transmembrane helix</keyword>
<evidence type="ECO:0000313" key="5">
    <source>
        <dbReference type="EMBL" id="AXA33224.1"/>
    </source>
</evidence>
<accession>A0A2Z4XWI4</accession>
<evidence type="ECO:0000256" key="3">
    <source>
        <dbReference type="SAM" id="Coils"/>
    </source>
</evidence>
<dbReference type="PANTHER" id="PTHR32347:SF23">
    <property type="entry name" value="BLL5650 PROTEIN"/>
    <property type="match status" value="1"/>
</dbReference>
<proteinExistence type="predicted"/>
<protein>
    <submittedName>
        <fullName evidence="5">HlyD family secretion protein</fullName>
    </submittedName>
</protein>
<dbReference type="OrthoDB" id="5603759at2"/>
<dbReference type="AlphaFoldDB" id="A0A2Z4XWI4"/>
<name>A0A2Z4XWI4_9GAMM</name>
<evidence type="ECO:0000256" key="2">
    <source>
        <dbReference type="ARBA" id="ARBA00023054"/>
    </source>
</evidence>
<keyword evidence="4" id="KW-0812">Transmembrane</keyword>
<dbReference type="Proteomes" id="UP000681131">
    <property type="component" value="Chromosome"/>
</dbReference>
<keyword evidence="2 3" id="KW-0175">Coiled coil</keyword>
<evidence type="ECO:0000256" key="4">
    <source>
        <dbReference type="SAM" id="Phobius"/>
    </source>
</evidence>
<dbReference type="Proteomes" id="UP000251120">
    <property type="component" value="Chromosome"/>
</dbReference>
<reference evidence="6 8" key="2">
    <citation type="submission" date="2019-08" db="EMBL/GenBank/DDBJ databases">
        <title>Complete genome sequences of Francisella adeliensis (FSC1325 and FSC1326).</title>
        <authorList>
            <person name="Ohrman C."/>
            <person name="Uneklint I."/>
            <person name="Vallesi A."/>
            <person name="Karlsson L."/>
            <person name="Sjodin A."/>
        </authorList>
    </citation>
    <scope>NUCLEOTIDE SEQUENCE [LARGE SCALE GENOMIC DNA]</scope>
    <source>
        <strain evidence="6 8">FSC1325</strain>
    </source>
</reference>
<organism evidence="5 7">
    <name type="scientific">Francisella adeliensis</name>
    <dbReference type="NCBI Taxonomy" id="2007306"/>
    <lineage>
        <taxon>Bacteria</taxon>
        <taxon>Pseudomonadati</taxon>
        <taxon>Pseudomonadota</taxon>
        <taxon>Gammaproteobacteria</taxon>
        <taxon>Thiotrichales</taxon>
        <taxon>Francisellaceae</taxon>
        <taxon>Francisella</taxon>
    </lineage>
</organism>
<comment type="subcellular location">
    <subcellularLocation>
        <location evidence="1">Cell envelope</location>
    </subcellularLocation>
</comment>
<dbReference type="EMBL" id="CP021781">
    <property type="protein sequence ID" value="AXA33224.1"/>
    <property type="molecule type" value="Genomic_DNA"/>
</dbReference>
<keyword evidence="8" id="KW-1185">Reference proteome</keyword>
<dbReference type="PANTHER" id="PTHR32347">
    <property type="entry name" value="EFFLUX SYSTEM COMPONENT YKNX-RELATED"/>
    <property type="match status" value="1"/>
</dbReference>
<dbReference type="InterPro" id="IPR050465">
    <property type="entry name" value="UPF0194_transport"/>
</dbReference>
<dbReference type="KEGG" id="fad:CDH04_01765"/>
<dbReference type="GO" id="GO:0030313">
    <property type="term" value="C:cell envelope"/>
    <property type="evidence" value="ECO:0007669"/>
    <property type="project" value="UniProtKB-SubCell"/>
</dbReference>
<evidence type="ECO:0000313" key="6">
    <source>
        <dbReference type="EMBL" id="QIW11452.1"/>
    </source>
</evidence>
<evidence type="ECO:0000313" key="8">
    <source>
        <dbReference type="Proteomes" id="UP000681131"/>
    </source>
</evidence>
<feature type="coiled-coil region" evidence="3">
    <location>
        <begin position="163"/>
        <end position="190"/>
    </location>
</feature>
<dbReference type="RefSeq" id="WP_112869397.1">
    <property type="nucleotide sequence ID" value="NZ_CP021781.1"/>
</dbReference>
<dbReference type="EMBL" id="CP043424">
    <property type="protein sequence ID" value="QIW11452.1"/>
    <property type="molecule type" value="Genomic_DNA"/>
</dbReference>
<evidence type="ECO:0000313" key="7">
    <source>
        <dbReference type="Proteomes" id="UP000251120"/>
    </source>
</evidence>
<reference evidence="5 7" key="1">
    <citation type="submission" date="2017-06" db="EMBL/GenBank/DDBJ databases">
        <title>Complete genome of Francisella adeliensis.</title>
        <authorList>
            <person name="Vallesi A."/>
            <person name="Sjodin A."/>
        </authorList>
    </citation>
    <scope>NUCLEOTIDE SEQUENCE [LARGE SCALE GENOMIC DNA]</scope>
    <source>
        <strain evidence="5 7">FDC440</strain>
    </source>
</reference>
<evidence type="ECO:0000256" key="1">
    <source>
        <dbReference type="ARBA" id="ARBA00004196"/>
    </source>
</evidence>
<gene>
    <name evidence="5" type="ORF">CDH04_01765</name>
    <name evidence="6" type="ORF">FZC43_01770</name>
</gene>
<keyword evidence="4" id="KW-0472">Membrane</keyword>
<sequence length="338" mass="39279">MKFKVPKNKLLSQVERSPVRKNIAKWQWYSVVAVVVAPLVYIVWLIFSGSWFIVAHGTVVTEKYLIRANEDSFVEQNFIHDGEIIKKGGQVFKLKSPLLETELKEINDQIHEIESMQEKLYNKDLSAINHMYNTSKKYVDINKKFYEAMVDLRKEKVINLVDLQKSSQVLHDAEMELEKVKVDKQEYSLDKDSEYEKDIRDLEFRKAIVEKKLDSLDIKMNIRAVVNKAYVYKGEFVQKGQELAMLSLFSKPYIRAYLDSKYLSYVHRGTAVTIRFQDGVEFSGKVDSQPIFAEVNRDSTSIFDEVESKVVIIVKPTEEIPSDYNINSVPVEIDIDRL</sequence>
<feature type="transmembrane region" description="Helical" evidence="4">
    <location>
        <begin position="26"/>
        <end position="47"/>
    </location>
</feature>